<dbReference type="GO" id="GO:0032511">
    <property type="term" value="P:late endosome to vacuole transport via multivesicular body sorting pathway"/>
    <property type="evidence" value="ECO:0007669"/>
    <property type="project" value="TreeGrafter"/>
</dbReference>
<protein>
    <submittedName>
        <fullName evidence="5">Uncharacterized protein</fullName>
    </submittedName>
</protein>
<keyword evidence="6" id="KW-1185">Reference proteome</keyword>
<accession>A0A9W7FVQ3</accession>
<feature type="region of interest" description="Disordered" evidence="4">
    <location>
        <begin position="189"/>
        <end position="216"/>
    </location>
</feature>
<reference evidence="6" key="1">
    <citation type="journal article" date="2023" name="Commun. Biol.">
        <title>Genome analysis of Parmales, the sister group of diatoms, reveals the evolutionary specialization of diatoms from phago-mixotrophs to photoautotrophs.</title>
        <authorList>
            <person name="Ban H."/>
            <person name="Sato S."/>
            <person name="Yoshikawa S."/>
            <person name="Yamada K."/>
            <person name="Nakamura Y."/>
            <person name="Ichinomiya M."/>
            <person name="Sato N."/>
            <person name="Blanc-Mathieu R."/>
            <person name="Endo H."/>
            <person name="Kuwata A."/>
            <person name="Ogata H."/>
        </authorList>
    </citation>
    <scope>NUCLEOTIDE SEQUENCE [LARGE SCALE GENOMIC DNA]</scope>
</reference>
<dbReference type="InterPro" id="IPR005024">
    <property type="entry name" value="Snf7_fam"/>
</dbReference>
<feature type="region of interest" description="Disordered" evidence="4">
    <location>
        <begin position="1"/>
        <end position="25"/>
    </location>
</feature>
<dbReference type="Gene3D" id="6.10.250.1710">
    <property type="match status" value="1"/>
</dbReference>
<dbReference type="PANTHER" id="PTHR22761:SF10">
    <property type="entry name" value="GH13992P"/>
    <property type="match status" value="1"/>
</dbReference>
<dbReference type="GO" id="GO:0009898">
    <property type="term" value="C:cytoplasmic side of plasma membrane"/>
    <property type="evidence" value="ECO:0007669"/>
    <property type="project" value="TreeGrafter"/>
</dbReference>
<dbReference type="GO" id="GO:0000815">
    <property type="term" value="C:ESCRT III complex"/>
    <property type="evidence" value="ECO:0007669"/>
    <property type="project" value="TreeGrafter"/>
</dbReference>
<dbReference type="Pfam" id="PF03357">
    <property type="entry name" value="Snf7"/>
    <property type="match status" value="1"/>
</dbReference>
<comment type="similarity">
    <text evidence="2">Belongs to the SNF7 family.</text>
</comment>
<dbReference type="GO" id="GO:0005771">
    <property type="term" value="C:multivesicular body"/>
    <property type="evidence" value="ECO:0007669"/>
    <property type="project" value="TreeGrafter"/>
</dbReference>
<name>A0A9W7FVQ3_9STRA</name>
<gene>
    <name evidence="5" type="ORF">TrCOL_g7637</name>
</gene>
<evidence type="ECO:0000256" key="3">
    <source>
        <dbReference type="ARBA" id="ARBA00022753"/>
    </source>
</evidence>
<proteinExistence type="inferred from homology"/>
<organism evidence="5 6">
    <name type="scientific">Triparma columacea</name>
    <dbReference type="NCBI Taxonomy" id="722753"/>
    <lineage>
        <taxon>Eukaryota</taxon>
        <taxon>Sar</taxon>
        <taxon>Stramenopiles</taxon>
        <taxon>Ochrophyta</taxon>
        <taxon>Bolidophyceae</taxon>
        <taxon>Parmales</taxon>
        <taxon>Triparmaceae</taxon>
        <taxon>Triparma</taxon>
    </lineage>
</organism>
<dbReference type="OrthoDB" id="5592979at2759"/>
<dbReference type="PANTHER" id="PTHR22761">
    <property type="entry name" value="CHARGED MULTIVESICULAR BODY PROTEIN"/>
    <property type="match status" value="1"/>
</dbReference>
<evidence type="ECO:0000256" key="4">
    <source>
        <dbReference type="SAM" id="MobiDB-lite"/>
    </source>
</evidence>
<evidence type="ECO:0000313" key="6">
    <source>
        <dbReference type="Proteomes" id="UP001165065"/>
    </source>
</evidence>
<dbReference type="EMBL" id="BRYA01000491">
    <property type="protein sequence ID" value="GMI19365.1"/>
    <property type="molecule type" value="Genomic_DNA"/>
</dbReference>
<dbReference type="AlphaFoldDB" id="A0A9W7FVQ3"/>
<comment type="caution">
    <text evidence="5">The sequence shown here is derived from an EMBL/GenBank/DDBJ whole genome shotgun (WGS) entry which is preliminary data.</text>
</comment>
<evidence type="ECO:0000313" key="5">
    <source>
        <dbReference type="EMBL" id="GMI19365.1"/>
    </source>
</evidence>
<feature type="compositionally biased region" description="Basic and acidic residues" evidence="4">
    <location>
        <begin position="1"/>
        <end position="12"/>
    </location>
</feature>
<dbReference type="Proteomes" id="UP001165065">
    <property type="component" value="Unassembled WGS sequence"/>
</dbReference>
<comment type="subcellular location">
    <subcellularLocation>
        <location evidence="1">Endosome</location>
    </subcellularLocation>
</comment>
<keyword evidence="3" id="KW-0967">Endosome</keyword>
<evidence type="ECO:0000256" key="1">
    <source>
        <dbReference type="ARBA" id="ARBA00004177"/>
    </source>
</evidence>
<dbReference type="Gene3D" id="1.10.287.1060">
    <property type="entry name" value="ESAT-6-like"/>
    <property type="match status" value="1"/>
</dbReference>
<sequence length="226" mass="25186">MNFFGRKRESKPVPRKGGGGATVPTDTIQTLKASLVTLDKREDHIQKKMDAMVEEAKKKLKAKDKKGALFAMKRKKMYESEIEKIMGSKMTLETQIMSLESSVQNMETFRAMKAGKDAMASVRKNVDVDNVDEMMDDIREEMDTANEISEAIGRPVDGDTYDEDELLGELNMLEEEDLEDQLLTPAVAAPAPKLNLPDAPIGGLESKEAEDEDERALRELEASLAM</sequence>
<evidence type="ECO:0000256" key="2">
    <source>
        <dbReference type="ARBA" id="ARBA00006190"/>
    </source>
</evidence>
<dbReference type="GO" id="GO:0006900">
    <property type="term" value="P:vesicle budding from membrane"/>
    <property type="evidence" value="ECO:0007669"/>
    <property type="project" value="TreeGrafter"/>
</dbReference>